<dbReference type="Proteomes" id="UP000742631">
    <property type="component" value="Unassembled WGS sequence"/>
</dbReference>
<comment type="caution">
    <text evidence="6">The sequence shown here is derived from an EMBL/GenBank/DDBJ whole genome shotgun (WGS) entry which is preliminary data.</text>
</comment>
<gene>
    <name evidence="6" type="ORF">K8W01_12470</name>
</gene>
<evidence type="ECO:0000259" key="5">
    <source>
        <dbReference type="PROSITE" id="PS50931"/>
    </source>
</evidence>
<proteinExistence type="inferred from homology"/>
<name>A0A921E3S2_9HYPH</name>
<keyword evidence="2" id="KW-0805">Transcription regulation</keyword>
<evidence type="ECO:0000256" key="4">
    <source>
        <dbReference type="ARBA" id="ARBA00023163"/>
    </source>
</evidence>
<dbReference type="Pfam" id="PF03466">
    <property type="entry name" value="LysR_substrate"/>
    <property type="match status" value="1"/>
</dbReference>
<reference evidence="6" key="2">
    <citation type="submission" date="2021-09" db="EMBL/GenBank/DDBJ databases">
        <authorList>
            <person name="Gilroy R."/>
        </authorList>
    </citation>
    <scope>NUCLEOTIDE SEQUENCE</scope>
    <source>
        <strain evidence="6">316</strain>
    </source>
</reference>
<dbReference type="PROSITE" id="PS50931">
    <property type="entry name" value="HTH_LYSR"/>
    <property type="match status" value="1"/>
</dbReference>
<dbReference type="PRINTS" id="PR00039">
    <property type="entry name" value="HTHLYSR"/>
</dbReference>
<evidence type="ECO:0000313" key="6">
    <source>
        <dbReference type="EMBL" id="HJE24463.1"/>
    </source>
</evidence>
<sequence length="315" mass="33455">MDRWQAMRVFVKVAERGGFASAARHLAMSPPAVTRTVAALEERIGARLFVRTTRSVKLTEAGGRYLEDCRRILADLEEAEAAAGGSTATPAGTLTLTAPVQFGRLYVLPVVTDYLARHAAVSVRALFLDRVVNMIEEGIDVGVRIGHLADSGLTAIRVGSVRQVVCAAPAYLERHGVPASPRDLRDHAVIGSTSPGALPEWRFGPDRRMSVTVQSRLLCSTVDAALAAAIDGWGIARLLSYQVAPAVAEGRLRILLAEHEEAPVPIHVVSPEGRRAPAKVRAFVDLAAARLRADPRVNPAAGGAAGGTNPQYTSA</sequence>
<keyword evidence="3" id="KW-0238">DNA-binding</keyword>
<dbReference type="CDD" id="cd08471">
    <property type="entry name" value="PBP2_CrgA_like_2"/>
    <property type="match status" value="1"/>
</dbReference>
<dbReference type="InterPro" id="IPR058163">
    <property type="entry name" value="LysR-type_TF_proteobact-type"/>
</dbReference>
<dbReference type="GO" id="GO:0003700">
    <property type="term" value="F:DNA-binding transcription factor activity"/>
    <property type="evidence" value="ECO:0007669"/>
    <property type="project" value="InterPro"/>
</dbReference>
<dbReference type="GO" id="GO:0006351">
    <property type="term" value="P:DNA-templated transcription"/>
    <property type="evidence" value="ECO:0007669"/>
    <property type="project" value="TreeGrafter"/>
</dbReference>
<protein>
    <submittedName>
        <fullName evidence="6">LysR family transcriptional regulator</fullName>
    </submittedName>
</protein>
<evidence type="ECO:0000256" key="3">
    <source>
        <dbReference type="ARBA" id="ARBA00023125"/>
    </source>
</evidence>
<dbReference type="PANTHER" id="PTHR30537">
    <property type="entry name" value="HTH-TYPE TRANSCRIPTIONAL REGULATOR"/>
    <property type="match status" value="1"/>
</dbReference>
<dbReference type="PANTHER" id="PTHR30537:SF5">
    <property type="entry name" value="HTH-TYPE TRANSCRIPTIONAL ACTIVATOR TTDR-RELATED"/>
    <property type="match status" value="1"/>
</dbReference>
<evidence type="ECO:0000256" key="2">
    <source>
        <dbReference type="ARBA" id="ARBA00023015"/>
    </source>
</evidence>
<keyword evidence="4" id="KW-0804">Transcription</keyword>
<dbReference type="InterPro" id="IPR036388">
    <property type="entry name" value="WH-like_DNA-bd_sf"/>
</dbReference>
<comment type="similarity">
    <text evidence="1">Belongs to the LysR transcriptional regulatory family.</text>
</comment>
<dbReference type="SUPFAM" id="SSF46785">
    <property type="entry name" value="Winged helix' DNA-binding domain"/>
    <property type="match status" value="1"/>
</dbReference>
<dbReference type="SUPFAM" id="SSF53850">
    <property type="entry name" value="Periplasmic binding protein-like II"/>
    <property type="match status" value="1"/>
</dbReference>
<dbReference type="AlphaFoldDB" id="A0A921E3S2"/>
<accession>A0A921E3S2</accession>
<feature type="domain" description="HTH lysR-type" evidence="5">
    <location>
        <begin position="1"/>
        <end position="59"/>
    </location>
</feature>
<evidence type="ECO:0000313" key="7">
    <source>
        <dbReference type="Proteomes" id="UP000742631"/>
    </source>
</evidence>
<dbReference type="Gene3D" id="3.40.190.290">
    <property type="match status" value="1"/>
</dbReference>
<dbReference type="InterPro" id="IPR036390">
    <property type="entry name" value="WH_DNA-bd_sf"/>
</dbReference>
<dbReference type="FunFam" id="1.10.10.10:FF:000001">
    <property type="entry name" value="LysR family transcriptional regulator"/>
    <property type="match status" value="1"/>
</dbReference>
<dbReference type="EMBL" id="DYYG01000035">
    <property type="protein sequence ID" value="HJE24463.1"/>
    <property type="molecule type" value="Genomic_DNA"/>
</dbReference>
<dbReference type="Pfam" id="PF00126">
    <property type="entry name" value="HTH_1"/>
    <property type="match status" value="1"/>
</dbReference>
<organism evidence="6 7">
    <name type="scientific">Methylorubrum populi</name>
    <dbReference type="NCBI Taxonomy" id="223967"/>
    <lineage>
        <taxon>Bacteria</taxon>
        <taxon>Pseudomonadati</taxon>
        <taxon>Pseudomonadota</taxon>
        <taxon>Alphaproteobacteria</taxon>
        <taxon>Hyphomicrobiales</taxon>
        <taxon>Methylobacteriaceae</taxon>
        <taxon>Methylorubrum</taxon>
    </lineage>
</organism>
<dbReference type="Gene3D" id="1.10.10.10">
    <property type="entry name" value="Winged helix-like DNA-binding domain superfamily/Winged helix DNA-binding domain"/>
    <property type="match status" value="1"/>
</dbReference>
<evidence type="ECO:0000256" key="1">
    <source>
        <dbReference type="ARBA" id="ARBA00009437"/>
    </source>
</evidence>
<dbReference type="InterPro" id="IPR000847">
    <property type="entry name" value="LysR_HTH_N"/>
</dbReference>
<reference evidence="6" key="1">
    <citation type="journal article" date="2021" name="PeerJ">
        <title>Extensive microbial diversity within the chicken gut microbiome revealed by metagenomics and culture.</title>
        <authorList>
            <person name="Gilroy R."/>
            <person name="Ravi A."/>
            <person name="Getino M."/>
            <person name="Pursley I."/>
            <person name="Horton D.L."/>
            <person name="Alikhan N.F."/>
            <person name="Baker D."/>
            <person name="Gharbi K."/>
            <person name="Hall N."/>
            <person name="Watson M."/>
            <person name="Adriaenssens E.M."/>
            <person name="Foster-Nyarko E."/>
            <person name="Jarju S."/>
            <person name="Secka A."/>
            <person name="Antonio M."/>
            <person name="Oren A."/>
            <person name="Chaudhuri R.R."/>
            <person name="La Ragione R."/>
            <person name="Hildebrand F."/>
            <person name="Pallen M.J."/>
        </authorList>
    </citation>
    <scope>NUCLEOTIDE SEQUENCE</scope>
    <source>
        <strain evidence="6">316</strain>
    </source>
</reference>
<dbReference type="InterPro" id="IPR005119">
    <property type="entry name" value="LysR_subst-bd"/>
</dbReference>
<dbReference type="GO" id="GO:0043565">
    <property type="term" value="F:sequence-specific DNA binding"/>
    <property type="evidence" value="ECO:0007669"/>
    <property type="project" value="TreeGrafter"/>
</dbReference>